<dbReference type="PATRIC" id="fig|37927.3.peg.3825"/>
<feature type="domain" description="CN hydrolase" evidence="3">
    <location>
        <begin position="26"/>
        <end position="286"/>
    </location>
</feature>
<evidence type="ECO:0000256" key="1">
    <source>
        <dbReference type="ARBA" id="ARBA00022801"/>
    </source>
</evidence>
<dbReference type="AlphaFoldDB" id="A0A127A5F8"/>
<gene>
    <name evidence="4" type="ORF">SA2016_3730</name>
</gene>
<accession>A0A127A5F8</accession>
<dbReference type="KEGG" id="satk:SA2016_3730"/>
<dbReference type="RefSeq" id="WP_084249638.1">
    <property type="nucleotide sequence ID" value="NZ_BJMO01000107.1"/>
</dbReference>
<evidence type="ECO:0000313" key="4">
    <source>
        <dbReference type="EMBL" id="AMM34387.1"/>
    </source>
</evidence>
<dbReference type="InterPro" id="IPR036526">
    <property type="entry name" value="C-N_Hydrolase_sf"/>
</dbReference>
<dbReference type="PROSITE" id="PS50263">
    <property type="entry name" value="CN_HYDROLASE"/>
    <property type="match status" value="1"/>
</dbReference>
<proteinExistence type="predicted"/>
<dbReference type="Gene3D" id="3.60.110.10">
    <property type="entry name" value="Carbon-nitrogen hydrolase"/>
    <property type="match status" value="1"/>
</dbReference>
<evidence type="ECO:0000259" key="3">
    <source>
        <dbReference type="PROSITE" id="PS50263"/>
    </source>
</evidence>
<dbReference type="PANTHER" id="PTHR43674">
    <property type="entry name" value="NITRILASE C965.09-RELATED"/>
    <property type="match status" value="1"/>
</dbReference>
<keyword evidence="5" id="KW-1185">Reference proteome</keyword>
<evidence type="ECO:0000313" key="5">
    <source>
        <dbReference type="Proteomes" id="UP000070134"/>
    </source>
</evidence>
<protein>
    <submittedName>
        <fullName evidence="4">Hydrolase</fullName>
    </submittedName>
</protein>
<evidence type="ECO:0000256" key="2">
    <source>
        <dbReference type="SAM" id="MobiDB-lite"/>
    </source>
</evidence>
<dbReference type="InterPro" id="IPR050345">
    <property type="entry name" value="Aliph_Amidase/BUP"/>
</dbReference>
<dbReference type="PANTHER" id="PTHR43674:SF2">
    <property type="entry name" value="BETA-UREIDOPROPIONASE"/>
    <property type="match status" value="1"/>
</dbReference>
<dbReference type="InterPro" id="IPR003010">
    <property type="entry name" value="C-N_Hydrolase"/>
</dbReference>
<dbReference type="STRING" id="37927.SA2016_3730"/>
<reference evidence="4 5" key="1">
    <citation type="submission" date="2016-02" db="EMBL/GenBank/DDBJ databases">
        <title>Complete genome of Sinomonas atrocyanea KCTC 3377.</title>
        <authorList>
            <person name="Kim K.M."/>
        </authorList>
    </citation>
    <scope>NUCLEOTIDE SEQUENCE [LARGE SCALE GENOMIC DNA]</scope>
    <source>
        <strain evidence="4 5">KCTC 3377</strain>
    </source>
</reference>
<sequence>MHEILALQPPVSWARTETDAPRRAPLRVGVVQHRWHEDPAATEAELEEGIRRAAARGAAVVFLPELTLSRYPADTLPGYTPSSIAEDLETGRTLAFARRAAAAHGICVHASLYRRGAAGGPLGYNTAILVAPDGRLLAATDKLHIPVTEGYYEDRFFRPGPEAGSPYPVHSPAELGGARLGLPTCWDEWFPELARAYSLAGAEILAYPTAIGSEPGHPDFDTEPLWRQVIVGNGIANGTFMVVPNRWGAEGLVTFYGSSFISDPYGRILARAPREGSAVLVADLDLDARRDWLTLFPFLTTRRPDTYAALTAPVDPAHPFGTTGRPGSPEPAPHSGGTHDGGDAPASSGSPAVRSPAVPSAAGTQQLEGARA</sequence>
<name>A0A127A5F8_9MICC</name>
<dbReference type="Pfam" id="PF00795">
    <property type="entry name" value="CN_hydrolase"/>
    <property type="match status" value="1"/>
</dbReference>
<dbReference type="SUPFAM" id="SSF56317">
    <property type="entry name" value="Carbon-nitrogen hydrolase"/>
    <property type="match status" value="1"/>
</dbReference>
<keyword evidence="1 4" id="KW-0378">Hydrolase</keyword>
<dbReference type="Proteomes" id="UP000070134">
    <property type="component" value="Chromosome"/>
</dbReference>
<dbReference type="EMBL" id="CP014518">
    <property type="protein sequence ID" value="AMM34387.1"/>
    <property type="molecule type" value="Genomic_DNA"/>
</dbReference>
<dbReference type="GO" id="GO:0033388">
    <property type="term" value="P:putrescine biosynthetic process from arginine"/>
    <property type="evidence" value="ECO:0007669"/>
    <property type="project" value="TreeGrafter"/>
</dbReference>
<dbReference type="OrthoDB" id="9811121at2"/>
<dbReference type="GO" id="GO:0050126">
    <property type="term" value="F:N-carbamoylputrescine amidase activity"/>
    <property type="evidence" value="ECO:0007669"/>
    <property type="project" value="TreeGrafter"/>
</dbReference>
<organism evidence="4 5">
    <name type="scientific">Sinomonas atrocyanea</name>
    <dbReference type="NCBI Taxonomy" id="37927"/>
    <lineage>
        <taxon>Bacteria</taxon>
        <taxon>Bacillati</taxon>
        <taxon>Actinomycetota</taxon>
        <taxon>Actinomycetes</taxon>
        <taxon>Micrococcales</taxon>
        <taxon>Micrococcaceae</taxon>
        <taxon>Sinomonas</taxon>
    </lineage>
</organism>
<feature type="compositionally biased region" description="Low complexity" evidence="2">
    <location>
        <begin position="344"/>
        <end position="363"/>
    </location>
</feature>
<feature type="region of interest" description="Disordered" evidence="2">
    <location>
        <begin position="311"/>
        <end position="372"/>
    </location>
</feature>